<sequence length="117" mass="13323">MVEEEGQYTIKCRYALALKKLIFKNKDVNRAPDSPSFPGIDDSYSKISSSTGIRKATISDIITAKSEMKTYTLYRILNTLGYSFKQFGETFDSITEQELNKYIKALAKTKDTKTKNK</sequence>
<dbReference type="RefSeq" id="WP_067751625.1">
    <property type="nucleotide sequence ID" value="NZ_CP015772.1"/>
</dbReference>
<dbReference type="Proteomes" id="UP000077667">
    <property type="component" value="Chromosome"/>
</dbReference>
<dbReference type="SUPFAM" id="SSF47413">
    <property type="entry name" value="lambda repressor-like DNA-binding domains"/>
    <property type="match status" value="1"/>
</dbReference>
<protein>
    <recommendedName>
        <fullName evidence="3">HTH cro/C1-type domain-containing protein</fullName>
    </recommendedName>
</protein>
<dbReference type="KEGG" id="nia:A8C56_02550"/>
<proteinExistence type="predicted"/>
<dbReference type="InterPro" id="IPR010982">
    <property type="entry name" value="Lambda_DNA-bd_dom_sf"/>
</dbReference>
<evidence type="ECO:0008006" key="3">
    <source>
        <dbReference type="Google" id="ProtNLM"/>
    </source>
</evidence>
<dbReference type="GO" id="GO:0003677">
    <property type="term" value="F:DNA binding"/>
    <property type="evidence" value="ECO:0007669"/>
    <property type="project" value="InterPro"/>
</dbReference>
<dbReference type="STRING" id="1176587.A8C56_02550"/>
<dbReference type="OrthoDB" id="1260873at2"/>
<organism evidence="1 2">
    <name type="scientific">Niabella ginsenosidivorans</name>
    <dbReference type="NCBI Taxonomy" id="1176587"/>
    <lineage>
        <taxon>Bacteria</taxon>
        <taxon>Pseudomonadati</taxon>
        <taxon>Bacteroidota</taxon>
        <taxon>Chitinophagia</taxon>
        <taxon>Chitinophagales</taxon>
        <taxon>Chitinophagaceae</taxon>
        <taxon>Niabella</taxon>
    </lineage>
</organism>
<name>A0A1A9HY51_9BACT</name>
<dbReference type="Gene3D" id="1.10.260.40">
    <property type="entry name" value="lambda repressor-like DNA-binding domains"/>
    <property type="match status" value="1"/>
</dbReference>
<reference evidence="1 2" key="1">
    <citation type="submission" date="2016-05" db="EMBL/GenBank/DDBJ databases">
        <title>Niabella ginsenosidivorans BS26 whole genome sequencing.</title>
        <authorList>
            <person name="Im W.T."/>
            <person name="Siddiqi M.Z."/>
        </authorList>
    </citation>
    <scope>NUCLEOTIDE SEQUENCE [LARGE SCALE GENOMIC DNA]</scope>
    <source>
        <strain evidence="1 2">BS26</strain>
    </source>
</reference>
<dbReference type="EMBL" id="CP015772">
    <property type="protein sequence ID" value="ANH80005.1"/>
    <property type="molecule type" value="Genomic_DNA"/>
</dbReference>
<evidence type="ECO:0000313" key="2">
    <source>
        <dbReference type="Proteomes" id="UP000077667"/>
    </source>
</evidence>
<evidence type="ECO:0000313" key="1">
    <source>
        <dbReference type="EMBL" id="ANH80005.1"/>
    </source>
</evidence>
<keyword evidence="2" id="KW-1185">Reference proteome</keyword>
<accession>A0A1A9HY51</accession>
<dbReference type="AlphaFoldDB" id="A0A1A9HY51"/>
<gene>
    <name evidence="1" type="ORF">A8C56_02550</name>
</gene>